<dbReference type="PANTHER" id="PTHR21580">
    <property type="entry name" value="SHIPPO-1-RELATED"/>
    <property type="match status" value="1"/>
</dbReference>
<evidence type="ECO:0000256" key="1">
    <source>
        <dbReference type="SAM" id="MobiDB-lite"/>
    </source>
</evidence>
<evidence type="ECO:0000313" key="3">
    <source>
        <dbReference type="Proteomes" id="UP000694412"/>
    </source>
</evidence>
<dbReference type="Proteomes" id="UP000694412">
    <property type="component" value="Unassembled WGS sequence"/>
</dbReference>
<keyword evidence="3" id="KW-1185">Reference proteome</keyword>
<reference evidence="2" key="1">
    <citation type="submission" date="2025-08" db="UniProtKB">
        <authorList>
            <consortium name="Ensembl"/>
        </authorList>
    </citation>
    <scope>IDENTIFICATION</scope>
</reference>
<feature type="region of interest" description="Disordered" evidence="1">
    <location>
        <begin position="269"/>
        <end position="295"/>
    </location>
</feature>
<gene>
    <name evidence="2" type="primary">LOC107307518</name>
</gene>
<organism evidence="2 3">
    <name type="scientific">Coturnix japonica</name>
    <name type="common">Japanese quail</name>
    <name type="synonym">Coturnix coturnix japonica</name>
    <dbReference type="NCBI Taxonomy" id="93934"/>
    <lineage>
        <taxon>Eukaryota</taxon>
        <taxon>Metazoa</taxon>
        <taxon>Chordata</taxon>
        <taxon>Craniata</taxon>
        <taxon>Vertebrata</taxon>
        <taxon>Euteleostomi</taxon>
        <taxon>Archelosauria</taxon>
        <taxon>Archosauria</taxon>
        <taxon>Dinosauria</taxon>
        <taxon>Saurischia</taxon>
        <taxon>Theropoda</taxon>
        <taxon>Coelurosauria</taxon>
        <taxon>Aves</taxon>
        <taxon>Neognathae</taxon>
        <taxon>Galloanserae</taxon>
        <taxon>Galliformes</taxon>
        <taxon>Phasianidae</taxon>
        <taxon>Perdicinae</taxon>
        <taxon>Coturnix</taxon>
    </lineage>
</organism>
<name>A0A8C2SSC4_COTJA</name>
<evidence type="ECO:0000313" key="2">
    <source>
        <dbReference type="Ensembl" id="ENSCJPP00005001932.1"/>
    </source>
</evidence>
<dbReference type="InterPro" id="IPR051291">
    <property type="entry name" value="CIMAP"/>
</dbReference>
<dbReference type="AlphaFoldDB" id="A0A8C2SSC4"/>
<accession>A0A8C2SSC4</accession>
<dbReference type="PANTHER" id="PTHR21580:SF28">
    <property type="entry name" value="BOREALIN N-TERMINAL DOMAIN-CONTAINING PROTEIN-RELATED"/>
    <property type="match status" value="1"/>
</dbReference>
<protein>
    <submittedName>
        <fullName evidence="2">Outer dense fiber protein 3-like</fullName>
    </submittedName>
</protein>
<dbReference type="Ensembl" id="ENSCJPT00005003366.1">
    <property type="protein sequence ID" value="ENSCJPP00005001932.1"/>
    <property type="gene ID" value="ENSCJPG00005002014.1"/>
</dbReference>
<proteinExistence type="predicted"/>
<dbReference type="GeneTree" id="ENSGT00940000156191"/>
<sequence>MSTSMDGAWVGTWRPHRPRGLISAQFPRPGPQYFIPGTTGYLGHNPTKVRAPAYSFRGTKWPLAESCGPGPCYFVEPDITRKGKYVPPGSNLPGRIMTPTTVTPGPSDYRTEEANRQIFNVPPVHSMAFRREHLQSGLRPGPTTYTLPRMMGPNLVYTSASPCYSVRRRCQRGSYDEDLAKTPGPAALPRVAVDAYKTRVPAYTMAAQIKHGEGKAAKPGPADYNVGRVRQLLSSSPLLHKHSLHASPPSPEAAGTKYRTAGLLHALLPHHPCPERHQGLSGIGRDAGQQGVRAAEKRRAFADLPFLSALPGDTDQTPGTCLHVWDPAFPLHNPSDGGIRHSKV</sequence>
<reference evidence="2" key="2">
    <citation type="submission" date="2025-09" db="UniProtKB">
        <authorList>
            <consortium name="Ensembl"/>
        </authorList>
    </citation>
    <scope>IDENTIFICATION</scope>
</reference>
<dbReference type="GO" id="GO:0005856">
    <property type="term" value="C:cytoskeleton"/>
    <property type="evidence" value="ECO:0007669"/>
    <property type="project" value="TreeGrafter"/>
</dbReference>